<sequence>MKKTFIRLAAVVGLMFGMVQGAFAQWVVFDPTNFAQNVITAAKAVKGEIYQDTNIVYQYQMMANQLLQAVNLDPTAMKAQYDQITGDIGKYKDLISNATDLYGDLQKGNEWLTHVQTLAARSGKSNTQWFADMATLYQQNDSQSKGLFQMGSDVMQHTQQLAQRRAQLQSQMALTPTAQATAELTTHYLDIVTSQNADLLQMTASKQQQDAQKASVANEDAKTKAAAMQSFTAQQAAERAAFDSMK</sequence>
<dbReference type="RefSeq" id="WP_074290854.1">
    <property type="nucleotide sequence ID" value="NZ_JAQQFH010000015.1"/>
</dbReference>
<feature type="chain" id="PRO_5047189179" evidence="1">
    <location>
        <begin position="25"/>
        <end position="246"/>
    </location>
</feature>
<keyword evidence="1" id="KW-0732">Signal</keyword>
<keyword evidence="3" id="KW-1185">Reference proteome</keyword>
<reference evidence="2 3" key="1">
    <citation type="journal article" date="2024" name="Chem. Sci.">
        <title>Discovery of megapolipeptins by genome mining of a Burkholderiales bacteria collection.</title>
        <authorList>
            <person name="Paulo B.S."/>
            <person name="Recchia M.J.J."/>
            <person name="Lee S."/>
            <person name="Fergusson C.H."/>
            <person name="Romanowski S.B."/>
            <person name="Hernandez A."/>
            <person name="Krull N."/>
            <person name="Liu D.Y."/>
            <person name="Cavanagh H."/>
            <person name="Bos A."/>
            <person name="Gray C.A."/>
            <person name="Murphy B.T."/>
            <person name="Linington R.G."/>
            <person name="Eustaquio A.S."/>
        </authorList>
    </citation>
    <scope>NUCLEOTIDE SEQUENCE [LARGE SCALE GENOMIC DNA]</scope>
    <source>
        <strain evidence="2 3">RL16-012-BIC-B</strain>
    </source>
</reference>
<evidence type="ECO:0000256" key="1">
    <source>
        <dbReference type="SAM" id="SignalP"/>
    </source>
</evidence>
<gene>
    <name evidence="2" type="ORF">PQR66_27555</name>
</gene>
<feature type="signal peptide" evidence="1">
    <location>
        <begin position="1"/>
        <end position="24"/>
    </location>
</feature>
<protein>
    <submittedName>
        <fullName evidence="2">DUF4141 domain-containing protein</fullName>
    </submittedName>
</protein>
<dbReference type="InterPro" id="IPR025415">
    <property type="entry name" value="DUF4141"/>
</dbReference>
<dbReference type="Proteomes" id="UP001629249">
    <property type="component" value="Unassembled WGS sequence"/>
</dbReference>
<evidence type="ECO:0000313" key="3">
    <source>
        <dbReference type="Proteomes" id="UP001629249"/>
    </source>
</evidence>
<dbReference type="EMBL" id="JAQQFN010000023">
    <property type="protein sequence ID" value="MFL9886826.1"/>
    <property type="molecule type" value="Genomic_DNA"/>
</dbReference>
<evidence type="ECO:0000313" key="2">
    <source>
        <dbReference type="EMBL" id="MFL9886826.1"/>
    </source>
</evidence>
<proteinExistence type="predicted"/>
<comment type="caution">
    <text evidence="2">The sequence shown here is derived from an EMBL/GenBank/DDBJ whole genome shotgun (WGS) entry which is preliminary data.</text>
</comment>
<dbReference type="Pfam" id="PF13605">
    <property type="entry name" value="DUF4141"/>
    <property type="match status" value="1"/>
</dbReference>
<name>A0ABW8ZUZ8_9BURK</name>
<accession>A0ABW8ZUZ8</accession>
<organism evidence="2 3">
    <name type="scientific">Paraburkholderia agricolaris</name>
    <dbReference type="NCBI Taxonomy" id="2152888"/>
    <lineage>
        <taxon>Bacteria</taxon>
        <taxon>Pseudomonadati</taxon>
        <taxon>Pseudomonadota</taxon>
        <taxon>Betaproteobacteria</taxon>
        <taxon>Burkholderiales</taxon>
        <taxon>Burkholderiaceae</taxon>
        <taxon>Paraburkholderia</taxon>
    </lineage>
</organism>